<dbReference type="VEuPathDB" id="TriTrypDB:TcCLB.509099.140"/>
<organism evidence="2 3">
    <name type="scientific">Trypanosoma cruzi</name>
    <dbReference type="NCBI Taxonomy" id="5693"/>
    <lineage>
        <taxon>Eukaryota</taxon>
        <taxon>Discoba</taxon>
        <taxon>Euglenozoa</taxon>
        <taxon>Kinetoplastea</taxon>
        <taxon>Metakinetoplastina</taxon>
        <taxon>Trypanosomatida</taxon>
        <taxon>Trypanosomatidae</taxon>
        <taxon>Trypanosoma</taxon>
        <taxon>Schizotrypanum</taxon>
    </lineage>
</organism>
<evidence type="ECO:0000313" key="3">
    <source>
        <dbReference type="Proteomes" id="UP000246121"/>
    </source>
</evidence>
<evidence type="ECO:0000313" key="2">
    <source>
        <dbReference type="EMBL" id="PWU99496.1"/>
    </source>
</evidence>
<dbReference type="EMBL" id="PRFA01000009">
    <property type="protein sequence ID" value="PWU99496.1"/>
    <property type="molecule type" value="Genomic_DNA"/>
</dbReference>
<evidence type="ECO:0000256" key="1">
    <source>
        <dbReference type="SAM" id="MobiDB-lite"/>
    </source>
</evidence>
<dbReference type="VEuPathDB" id="TriTrypDB:TcCLB.507209.50"/>
<sequence>MIFGSEPPLYLKPVGRRGLRRHEADVLQHYPGYSHPVVQLRGSEGYIGDSHRLHPRLTAAEELRHERELGAERRQRIVEVRRRRHCEREANLAQRREDEFQREQRHKAQLAGLCIRNEPGDGRDTITQQYRTEDARRHYEYKHELEKHRYFARQQRLSEKTHPHGYNILTGEALPSTVVPPKPSIPSDTQLFAVQNGD</sequence>
<proteinExistence type="predicted"/>
<gene>
    <name evidence="2" type="ORF">C4B63_9g253</name>
</gene>
<reference evidence="2 3" key="1">
    <citation type="journal article" date="2018" name="Microb. Genom.">
        <title>Expanding an expanded genome: long-read sequencing of Trypanosoma cruzi.</title>
        <authorList>
            <person name="Berna L."/>
            <person name="Rodriguez M."/>
            <person name="Chiribao M.L."/>
            <person name="Parodi-Talice A."/>
            <person name="Pita S."/>
            <person name="Rijo G."/>
            <person name="Alvarez-Valin F."/>
            <person name="Robello C."/>
        </authorList>
    </citation>
    <scope>NUCLEOTIDE SEQUENCE [LARGE SCALE GENOMIC DNA]</scope>
    <source>
        <strain evidence="2 3">Dm28c</strain>
    </source>
</reference>
<dbReference type="VEuPathDB" id="TriTrypDB:C3747_136g101"/>
<dbReference type="VEuPathDB" id="TriTrypDB:C4B63_9g253"/>
<dbReference type="VEuPathDB" id="TriTrypDB:TcG_04590"/>
<dbReference type="VEuPathDB" id="TriTrypDB:TcCL_ESM07025"/>
<comment type="caution">
    <text evidence="2">The sequence shown here is derived from an EMBL/GenBank/DDBJ whole genome shotgun (WGS) entry which is preliminary data.</text>
</comment>
<dbReference type="AlphaFoldDB" id="A0A2V2VUL8"/>
<dbReference type="VEuPathDB" id="TriTrypDB:TcBrA4_0100400"/>
<feature type="region of interest" description="Disordered" evidence="1">
    <location>
        <begin position="166"/>
        <end position="188"/>
    </location>
</feature>
<name>A0A2V2VUL8_TRYCR</name>
<accession>A0A2V2VUL8</accession>
<dbReference type="VEuPathDB" id="TriTrypDB:BCY84_02932"/>
<dbReference type="VEuPathDB" id="TriTrypDB:TcYC6_0076370"/>
<evidence type="ECO:0008006" key="4">
    <source>
        <dbReference type="Google" id="ProtNLM"/>
    </source>
</evidence>
<dbReference type="Proteomes" id="UP000246121">
    <property type="component" value="Unassembled WGS sequence"/>
</dbReference>
<protein>
    <recommendedName>
        <fullName evidence="4">Variant surface glycoprotein</fullName>
    </recommendedName>
</protein>